<dbReference type="RefSeq" id="WP_016959171.1">
    <property type="nucleotide sequence ID" value="NZ_AJWN02000058.1"/>
</dbReference>
<feature type="transmembrane region" description="Helical" evidence="6">
    <location>
        <begin position="359"/>
        <end position="376"/>
    </location>
</feature>
<name>A0A1E5C5V7_9GAMM</name>
<evidence type="ECO:0000256" key="6">
    <source>
        <dbReference type="SAM" id="Phobius"/>
    </source>
</evidence>
<dbReference type="InterPro" id="IPR050833">
    <property type="entry name" value="Poly_Biosynth_Transport"/>
</dbReference>
<comment type="caution">
    <text evidence="7">The sequence shown here is derived from an EMBL/GenBank/DDBJ whole genome shotgun (WGS) entry which is preliminary data.</text>
</comment>
<keyword evidence="2" id="KW-1003">Cell membrane</keyword>
<dbReference type="AlphaFoldDB" id="A0A1E5C5V7"/>
<evidence type="ECO:0000256" key="4">
    <source>
        <dbReference type="ARBA" id="ARBA00022989"/>
    </source>
</evidence>
<dbReference type="InterPro" id="IPR002797">
    <property type="entry name" value="Polysacc_synth"/>
</dbReference>
<feature type="transmembrane region" description="Helical" evidence="6">
    <location>
        <begin position="12"/>
        <end position="32"/>
    </location>
</feature>
<comment type="subcellular location">
    <subcellularLocation>
        <location evidence="1">Cell membrane</location>
        <topology evidence="1">Multi-pass membrane protein</topology>
    </subcellularLocation>
</comment>
<feature type="transmembrane region" description="Helical" evidence="6">
    <location>
        <begin position="250"/>
        <end position="272"/>
    </location>
</feature>
<dbReference type="PANTHER" id="PTHR30250:SF11">
    <property type="entry name" value="O-ANTIGEN TRANSPORTER-RELATED"/>
    <property type="match status" value="1"/>
</dbReference>
<dbReference type="Pfam" id="PF01943">
    <property type="entry name" value="Polysacc_synt"/>
    <property type="match status" value="1"/>
</dbReference>
<protein>
    <submittedName>
        <fullName evidence="7">Oligosaccharide translocase</fullName>
    </submittedName>
</protein>
<feature type="transmembrane region" description="Helical" evidence="6">
    <location>
        <begin position="83"/>
        <end position="103"/>
    </location>
</feature>
<feature type="transmembrane region" description="Helical" evidence="6">
    <location>
        <begin position="322"/>
        <end position="338"/>
    </location>
</feature>
<evidence type="ECO:0000256" key="5">
    <source>
        <dbReference type="ARBA" id="ARBA00023136"/>
    </source>
</evidence>
<feature type="transmembrane region" description="Helical" evidence="6">
    <location>
        <begin position="382"/>
        <end position="403"/>
    </location>
</feature>
<dbReference type="EMBL" id="AJWN02000058">
    <property type="protein sequence ID" value="OEE60855.1"/>
    <property type="molecule type" value="Genomic_DNA"/>
</dbReference>
<dbReference type="PANTHER" id="PTHR30250">
    <property type="entry name" value="PST FAMILY PREDICTED COLANIC ACID TRANSPORTER"/>
    <property type="match status" value="1"/>
</dbReference>
<feature type="transmembrane region" description="Helical" evidence="6">
    <location>
        <begin position="148"/>
        <end position="171"/>
    </location>
</feature>
<feature type="transmembrane region" description="Helical" evidence="6">
    <location>
        <begin position="177"/>
        <end position="196"/>
    </location>
</feature>
<feature type="transmembrane region" description="Helical" evidence="6">
    <location>
        <begin position="123"/>
        <end position="141"/>
    </location>
</feature>
<dbReference type="Proteomes" id="UP000095039">
    <property type="component" value="Unassembled WGS sequence"/>
</dbReference>
<feature type="transmembrane region" description="Helical" evidence="6">
    <location>
        <begin position="410"/>
        <end position="429"/>
    </location>
</feature>
<feature type="transmembrane region" description="Helical" evidence="6">
    <location>
        <begin position="441"/>
        <end position="460"/>
    </location>
</feature>
<keyword evidence="8" id="KW-1185">Reference proteome</keyword>
<feature type="transmembrane region" description="Helical" evidence="6">
    <location>
        <begin position="44"/>
        <end position="62"/>
    </location>
</feature>
<evidence type="ECO:0000256" key="3">
    <source>
        <dbReference type="ARBA" id="ARBA00022692"/>
    </source>
</evidence>
<evidence type="ECO:0000256" key="2">
    <source>
        <dbReference type="ARBA" id="ARBA00022475"/>
    </source>
</evidence>
<feature type="transmembrane region" description="Helical" evidence="6">
    <location>
        <begin position="293"/>
        <end position="316"/>
    </location>
</feature>
<gene>
    <name evidence="7" type="ORF">A1OK_09960</name>
</gene>
<sequence length="474" mass="51459">MKSLSPVMKQTLLYGSSIALMKGISLLMLPFITHQLPQAEFGLLEIISSIAALGSILVGLGLEDALYRFVGGSKTQRERITMAARIFTLTLMVCAVMIPLGWVGAAMLDSYLPGGLTTYQLRLVLLMLALEGCIAVPLGWLRMQNRAVAFFSVAVGRAFLHAGLTIVMLLNGRGIDGVLEAGVIAAITQAVILTIVQLKETGFSFSRSVTGQSLVYSMPIMASGIMAFTLNGLDRWVLADVSSLEELAQFGVAAKFGLAVVLLLQPFGMWWMPKRFDVLYGIDGRKKATQFTCYGLVAVMLIAVSVAFVAPLAITWLLPESYILAAQFIAFLVAAALFKEMAELVNLGSFAGDTTYAQMGINAVAAVVAITTLWWWGHEYGVFGVLMALAFTQCLRFVLFFVVSQSLYHLPYPIYSLILLGILCFGWLAVSHLDWSPVTRIILLALAPLSLMLASQKLGLLPKLSFKRFAGQTV</sequence>
<reference evidence="7 8" key="1">
    <citation type="journal article" date="2012" name="Science">
        <title>Ecological populations of bacteria act as socially cohesive units of antibiotic production and resistance.</title>
        <authorList>
            <person name="Cordero O.X."/>
            <person name="Wildschutte H."/>
            <person name="Kirkup B."/>
            <person name="Proehl S."/>
            <person name="Ngo L."/>
            <person name="Hussain F."/>
            <person name="Le Roux F."/>
            <person name="Mincer T."/>
            <person name="Polz M.F."/>
        </authorList>
    </citation>
    <scope>NUCLEOTIDE SEQUENCE [LARGE SCALE GENOMIC DNA]</scope>
    <source>
        <strain evidence="7 8">FF-454</strain>
    </source>
</reference>
<keyword evidence="3 6" id="KW-0812">Transmembrane</keyword>
<evidence type="ECO:0000313" key="7">
    <source>
        <dbReference type="EMBL" id="OEE60855.1"/>
    </source>
</evidence>
<feature type="transmembrane region" description="Helical" evidence="6">
    <location>
        <begin position="208"/>
        <end position="230"/>
    </location>
</feature>
<evidence type="ECO:0000313" key="8">
    <source>
        <dbReference type="Proteomes" id="UP000095039"/>
    </source>
</evidence>
<organism evidence="7 8">
    <name type="scientific">Enterovibrio norvegicus FF-454</name>
    <dbReference type="NCBI Taxonomy" id="1185651"/>
    <lineage>
        <taxon>Bacteria</taxon>
        <taxon>Pseudomonadati</taxon>
        <taxon>Pseudomonadota</taxon>
        <taxon>Gammaproteobacteria</taxon>
        <taxon>Vibrionales</taxon>
        <taxon>Vibrionaceae</taxon>
        <taxon>Enterovibrio</taxon>
    </lineage>
</organism>
<proteinExistence type="predicted"/>
<dbReference type="GO" id="GO:0005886">
    <property type="term" value="C:plasma membrane"/>
    <property type="evidence" value="ECO:0007669"/>
    <property type="project" value="UniProtKB-SubCell"/>
</dbReference>
<accession>A0A1E5C5V7</accession>
<evidence type="ECO:0000256" key="1">
    <source>
        <dbReference type="ARBA" id="ARBA00004651"/>
    </source>
</evidence>
<keyword evidence="5 6" id="KW-0472">Membrane</keyword>
<keyword evidence="4 6" id="KW-1133">Transmembrane helix</keyword>